<dbReference type="Pfam" id="PF01152">
    <property type="entry name" value="Bac_globin"/>
    <property type="match status" value="1"/>
</dbReference>
<dbReference type="InterPro" id="IPR009050">
    <property type="entry name" value="Globin-like_sf"/>
</dbReference>
<dbReference type="InterPro" id="IPR001486">
    <property type="entry name" value="Hemoglobin_trunc"/>
</dbReference>
<dbReference type="GO" id="GO:0019825">
    <property type="term" value="F:oxygen binding"/>
    <property type="evidence" value="ECO:0007669"/>
    <property type="project" value="InterPro"/>
</dbReference>
<evidence type="ECO:0000256" key="4">
    <source>
        <dbReference type="ARBA" id="ARBA00023004"/>
    </source>
</evidence>
<keyword evidence="3 5" id="KW-0479">Metal-binding</keyword>
<dbReference type="EMBL" id="VWSF01000013">
    <property type="protein sequence ID" value="KAA5543516.1"/>
    <property type="molecule type" value="Genomic_DNA"/>
</dbReference>
<evidence type="ECO:0000313" key="6">
    <source>
        <dbReference type="EMBL" id="KAA5543516.1"/>
    </source>
</evidence>
<gene>
    <name evidence="6" type="ORF">F0145_16495</name>
</gene>
<dbReference type="AlphaFoldDB" id="A0A5M6DAG5"/>
<evidence type="ECO:0000256" key="3">
    <source>
        <dbReference type="ARBA" id="ARBA00022723"/>
    </source>
</evidence>
<sequence>MENRIEIKGRPEIELLVDKFYDRVNNDPMLSPIFNDQAQVNWPKHLPNMYDFWETLLFGKAVYKGFPFPKHTTLNLRAEHFAQWLHLFNKTVDADFTGVLADEAKSKALNIATVFQVRLGLMPAAIGVAAK</sequence>
<dbReference type="RefSeq" id="WP_150089915.1">
    <property type="nucleotide sequence ID" value="NZ_VWSF01000013.1"/>
</dbReference>
<evidence type="ECO:0000256" key="2">
    <source>
        <dbReference type="ARBA" id="ARBA00022617"/>
    </source>
</evidence>
<dbReference type="GO" id="GO:0020037">
    <property type="term" value="F:heme binding"/>
    <property type="evidence" value="ECO:0007669"/>
    <property type="project" value="InterPro"/>
</dbReference>
<evidence type="ECO:0000313" key="7">
    <source>
        <dbReference type="Proteomes" id="UP000323426"/>
    </source>
</evidence>
<name>A0A5M6DAG5_9BACT</name>
<reference evidence="6 7" key="1">
    <citation type="submission" date="2019-09" db="EMBL/GenBank/DDBJ databases">
        <title>Genome sequence and assembly of Adhaeribacter sp.</title>
        <authorList>
            <person name="Chhetri G."/>
        </authorList>
    </citation>
    <scope>NUCLEOTIDE SEQUENCE [LARGE SCALE GENOMIC DNA]</scope>
    <source>
        <strain evidence="6 7">DK36</strain>
    </source>
</reference>
<comment type="caution">
    <text evidence="6">The sequence shown here is derived from an EMBL/GenBank/DDBJ whole genome shotgun (WGS) entry which is preliminary data.</text>
</comment>
<dbReference type="SUPFAM" id="SSF46458">
    <property type="entry name" value="Globin-like"/>
    <property type="match status" value="1"/>
</dbReference>
<organism evidence="6 7">
    <name type="scientific">Adhaeribacter rhizoryzae</name>
    <dbReference type="NCBI Taxonomy" id="2607907"/>
    <lineage>
        <taxon>Bacteria</taxon>
        <taxon>Pseudomonadati</taxon>
        <taxon>Bacteroidota</taxon>
        <taxon>Cytophagia</taxon>
        <taxon>Cytophagales</taxon>
        <taxon>Hymenobacteraceae</taxon>
        <taxon>Adhaeribacter</taxon>
    </lineage>
</organism>
<dbReference type="Proteomes" id="UP000323426">
    <property type="component" value="Unassembled WGS sequence"/>
</dbReference>
<feature type="binding site" description="distal binding residue" evidence="5">
    <location>
        <position position="45"/>
    </location>
    <ligand>
        <name>heme</name>
        <dbReference type="ChEBI" id="CHEBI:30413"/>
    </ligand>
    <ligandPart>
        <name>Fe</name>
        <dbReference type="ChEBI" id="CHEBI:18248"/>
    </ligandPart>
</feature>
<keyword evidence="7" id="KW-1185">Reference proteome</keyword>
<dbReference type="Gene3D" id="1.10.490.10">
    <property type="entry name" value="Globins"/>
    <property type="match status" value="1"/>
</dbReference>
<evidence type="ECO:0000256" key="5">
    <source>
        <dbReference type="PIRSR" id="PIRSR601486-1"/>
    </source>
</evidence>
<keyword evidence="1" id="KW-0813">Transport</keyword>
<dbReference type="CDD" id="cd08916">
    <property type="entry name" value="TrHb3_P"/>
    <property type="match status" value="1"/>
</dbReference>
<accession>A0A5M6DAG5</accession>
<proteinExistence type="predicted"/>
<dbReference type="InterPro" id="IPR012292">
    <property type="entry name" value="Globin/Proto"/>
</dbReference>
<evidence type="ECO:0000256" key="1">
    <source>
        <dbReference type="ARBA" id="ARBA00022448"/>
    </source>
</evidence>
<protein>
    <submittedName>
        <fullName evidence="6">Group III truncated hemoglobin</fullName>
    </submittedName>
</protein>
<dbReference type="GO" id="GO:0046872">
    <property type="term" value="F:metal ion binding"/>
    <property type="evidence" value="ECO:0007669"/>
    <property type="project" value="UniProtKB-KW"/>
</dbReference>
<keyword evidence="2 5" id="KW-0349">Heme</keyword>
<keyword evidence="4 5" id="KW-0408">Iron</keyword>
<feature type="binding site" description="distal binding residue" evidence="5">
    <location>
        <position position="71"/>
    </location>
    <ligand>
        <name>heme</name>
        <dbReference type="ChEBI" id="CHEBI:30413"/>
    </ligand>
    <ligandPart>
        <name>Fe</name>
        <dbReference type="ChEBI" id="CHEBI:18248"/>
    </ligandPart>
</feature>